<keyword evidence="3" id="KW-0804">Transcription</keyword>
<dbReference type="PRINTS" id="PR00038">
    <property type="entry name" value="HTHLUXR"/>
</dbReference>
<keyword evidence="5" id="KW-0808">Transferase</keyword>
<keyword evidence="6" id="KW-1185">Reference proteome</keyword>
<gene>
    <name evidence="5" type="ordered locus">HRM2_34280</name>
</gene>
<dbReference type="eggNOG" id="COG2197">
    <property type="taxonomic scope" value="Bacteria"/>
</dbReference>
<dbReference type="CDD" id="cd06170">
    <property type="entry name" value="LuxR_C_like"/>
    <property type="match status" value="1"/>
</dbReference>
<dbReference type="KEGG" id="dat:HRM2_34280"/>
<evidence type="ECO:0000256" key="1">
    <source>
        <dbReference type="ARBA" id="ARBA00023015"/>
    </source>
</evidence>
<dbReference type="AlphaFoldDB" id="C0QMI6"/>
<organism evidence="5 6">
    <name type="scientific">Desulforapulum autotrophicum (strain ATCC 43914 / DSM 3382 / VKM B-1955 / HRM2)</name>
    <name type="common">Desulfobacterium autotrophicum</name>
    <dbReference type="NCBI Taxonomy" id="177437"/>
    <lineage>
        <taxon>Bacteria</taxon>
        <taxon>Pseudomonadati</taxon>
        <taxon>Thermodesulfobacteriota</taxon>
        <taxon>Desulfobacteria</taxon>
        <taxon>Desulfobacterales</taxon>
        <taxon>Desulfobacteraceae</taxon>
        <taxon>Desulforapulum</taxon>
    </lineage>
</organism>
<dbReference type="InterPro" id="IPR036388">
    <property type="entry name" value="WH-like_DNA-bd_sf"/>
</dbReference>
<dbReference type="InterPro" id="IPR016032">
    <property type="entry name" value="Sig_transdc_resp-reg_C-effctor"/>
</dbReference>
<evidence type="ECO:0000259" key="4">
    <source>
        <dbReference type="PROSITE" id="PS50043"/>
    </source>
</evidence>
<evidence type="ECO:0000256" key="3">
    <source>
        <dbReference type="ARBA" id="ARBA00023163"/>
    </source>
</evidence>
<dbReference type="OrthoDB" id="5429992at2"/>
<dbReference type="Proteomes" id="UP000000442">
    <property type="component" value="Chromosome"/>
</dbReference>
<keyword evidence="2" id="KW-0238">DNA-binding</keyword>
<name>C0QMI6_DESAH</name>
<dbReference type="EMBL" id="CP001087">
    <property type="protein sequence ID" value="ACN16503.1"/>
    <property type="molecule type" value="Genomic_DNA"/>
</dbReference>
<keyword evidence="5" id="KW-0418">Kinase</keyword>
<dbReference type="PROSITE" id="PS00622">
    <property type="entry name" value="HTH_LUXR_1"/>
    <property type="match status" value="1"/>
</dbReference>
<dbReference type="PROSITE" id="PS50043">
    <property type="entry name" value="HTH_LUXR_2"/>
    <property type="match status" value="1"/>
</dbReference>
<protein>
    <submittedName>
        <fullName evidence="5">Two component sensory box hisitidine kinase/LuxR domain protein</fullName>
    </submittedName>
</protein>
<reference evidence="5 6" key="1">
    <citation type="journal article" date="2009" name="Environ. Microbiol.">
        <title>Genome sequence of Desulfobacterium autotrophicum HRM2, a marine sulfate reducer oxidizing organic carbon completely to carbon dioxide.</title>
        <authorList>
            <person name="Strittmatter A.W."/>
            <person name="Liesegang H."/>
            <person name="Rabus R."/>
            <person name="Decker I."/>
            <person name="Amann J."/>
            <person name="Andres S."/>
            <person name="Henne A."/>
            <person name="Fricke W.F."/>
            <person name="Martinez-Arias R."/>
            <person name="Bartels D."/>
            <person name="Goesmann A."/>
            <person name="Krause L."/>
            <person name="Puehler A."/>
            <person name="Klenk H.P."/>
            <person name="Richter M."/>
            <person name="Schuler M."/>
            <person name="Gloeckner F.O."/>
            <person name="Meyerdierks A."/>
            <person name="Gottschalk G."/>
            <person name="Amann R."/>
        </authorList>
    </citation>
    <scope>NUCLEOTIDE SEQUENCE [LARGE SCALE GENOMIC DNA]</scope>
    <source>
        <strain evidence="6">ATCC 43914 / DSM 3382 / HRM2</strain>
    </source>
</reference>
<dbReference type="GO" id="GO:0006355">
    <property type="term" value="P:regulation of DNA-templated transcription"/>
    <property type="evidence" value="ECO:0007669"/>
    <property type="project" value="InterPro"/>
</dbReference>
<evidence type="ECO:0000256" key="2">
    <source>
        <dbReference type="ARBA" id="ARBA00023125"/>
    </source>
</evidence>
<evidence type="ECO:0000313" key="6">
    <source>
        <dbReference type="Proteomes" id="UP000000442"/>
    </source>
</evidence>
<dbReference type="SMART" id="SM00421">
    <property type="entry name" value="HTH_LUXR"/>
    <property type="match status" value="1"/>
</dbReference>
<dbReference type="STRING" id="177437.HRM2_34280"/>
<proteinExistence type="predicted"/>
<dbReference type="Pfam" id="PF00196">
    <property type="entry name" value="GerE"/>
    <property type="match status" value="1"/>
</dbReference>
<dbReference type="Gene3D" id="1.10.10.10">
    <property type="entry name" value="Winged helix-like DNA-binding domain superfamily/Winged helix DNA-binding domain"/>
    <property type="match status" value="1"/>
</dbReference>
<dbReference type="PANTHER" id="PTHR44688:SF16">
    <property type="entry name" value="DNA-BINDING TRANSCRIPTIONAL ACTIVATOR DEVR_DOSR"/>
    <property type="match status" value="1"/>
</dbReference>
<sequence length="284" mass="31905">MTQQYAETILNSLSAHVAIIDSNGVIIDTNKALREFAISNNPGMRPDMLNINYLKICDAANGETAGSAAQVAMGIRQVIKGNIDEFVMDYPCHSPGNKRWFYMRAVRVAGSQPLQIVVSHENITPLKIAEHKLLQREAELKQKTLGLEEANAALRALLRHRDEDLKEMEQTFFQNLKQTILPSFDQLKKLNPSGKEKKIISLIESELNNIASPFLRHISNFEAVLTPQELKIASLIKQGQSSKEIADLLNLSITTVNFHRRNLRDKLGLKNTATNLNTFLLHLN</sequence>
<dbReference type="SUPFAM" id="SSF46894">
    <property type="entry name" value="C-terminal effector domain of the bipartite response regulators"/>
    <property type="match status" value="1"/>
</dbReference>
<dbReference type="GO" id="GO:0016301">
    <property type="term" value="F:kinase activity"/>
    <property type="evidence" value="ECO:0007669"/>
    <property type="project" value="UniProtKB-KW"/>
</dbReference>
<accession>C0QMI6</accession>
<dbReference type="HOGENOM" id="CLU_979084_0_0_7"/>
<feature type="domain" description="HTH luxR-type" evidence="4">
    <location>
        <begin position="218"/>
        <end position="283"/>
    </location>
</feature>
<dbReference type="Gene3D" id="3.30.450.20">
    <property type="entry name" value="PAS domain"/>
    <property type="match status" value="1"/>
</dbReference>
<dbReference type="PANTHER" id="PTHR44688">
    <property type="entry name" value="DNA-BINDING TRANSCRIPTIONAL ACTIVATOR DEVR_DOSR"/>
    <property type="match status" value="1"/>
</dbReference>
<evidence type="ECO:0000313" key="5">
    <source>
        <dbReference type="EMBL" id="ACN16503.1"/>
    </source>
</evidence>
<keyword evidence="1" id="KW-0805">Transcription regulation</keyword>
<dbReference type="GO" id="GO:0003677">
    <property type="term" value="F:DNA binding"/>
    <property type="evidence" value="ECO:0007669"/>
    <property type="project" value="UniProtKB-KW"/>
</dbReference>
<dbReference type="InterPro" id="IPR000792">
    <property type="entry name" value="Tscrpt_reg_LuxR_C"/>
</dbReference>
<dbReference type="RefSeq" id="WP_015905263.1">
    <property type="nucleotide sequence ID" value="NC_012108.1"/>
</dbReference>